<dbReference type="Proteomes" id="UP000199495">
    <property type="component" value="Unassembled WGS sequence"/>
</dbReference>
<name>A0A1G7URU1_9HYPH</name>
<sequence>MNGKMYKLTGTGRFGKAPLPKGPRYQAPLPKRRNETIADHLPKTDTAPLPLPDKLKGK</sequence>
<feature type="compositionally biased region" description="Basic and acidic residues" evidence="1">
    <location>
        <begin position="32"/>
        <end position="43"/>
    </location>
</feature>
<evidence type="ECO:0000256" key="1">
    <source>
        <dbReference type="SAM" id="MobiDB-lite"/>
    </source>
</evidence>
<protein>
    <submittedName>
        <fullName evidence="2">Uncharacterized protein</fullName>
    </submittedName>
</protein>
<evidence type="ECO:0000313" key="3">
    <source>
        <dbReference type="Proteomes" id="UP000199495"/>
    </source>
</evidence>
<dbReference type="EMBL" id="FNCS01000003">
    <property type="protein sequence ID" value="SDG50252.1"/>
    <property type="molecule type" value="Genomic_DNA"/>
</dbReference>
<keyword evidence="3" id="KW-1185">Reference proteome</keyword>
<dbReference type="AlphaFoldDB" id="A0A1G7URU1"/>
<accession>A0A1G7URU1</accession>
<dbReference type="RefSeq" id="WP_176762563.1">
    <property type="nucleotide sequence ID" value="NZ_FNCS01000003.1"/>
</dbReference>
<reference evidence="2 3" key="1">
    <citation type="submission" date="2016-10" db="EMBL/GenBank/DDBJ databases">
        <authorList>
            <person name="de Groot N.N."/>
        </authorList>
    </citation>
    <scope>NUCLEOTIDE SEQUENCE [LARGE SCALE GENOMIC DNA]</scope>
    <source>
        <strain evidence="2 3">CGMCC 1.10267</strain>
    </source>
</reference>
<gene>
    <name evidence="2" type="ORF">SAMN04487974_103239</name>
</gene>
<proteinExistence type="predicted"/>
<evidence type="ECO:0000313" key="2">
    <source>
        <dbReference type="EMBL" id="SDG50252.1"/>
    </source>
</evidence>
<feature type="region of interest" description="Disordered" evidence="1">
    <location>
        <begin position="1"/>
        <end position="58"/>
    </location>
</feature>
<organism evidence="2 3">
    <name type="scientific">Pelagibacterium luteolum</name>
    <dbReference type="NCBI Taxonomy" id="440168"/>
    <lineage>
        <taxon>Bacteria</taxon>
        <taxon>Pseudomonadati</taxon>
        <taxon>Pseudomonadota</taxon>
        <taxon>Alphaproteobacteria</taxon>
        <taxon>Hyphomicrobiales</taxon>
        <taxon>Devosiaceae</taxon>
        <taxon>Pelagibacterium</taxon>
    </lineage>
</organism>